<keyword evidence="1" id="KW-1133">Transmembrane helix</keyword>
<comment type="caution">
    <text evidence="2">The sequence shown here is derived from an EMBL/GenBank/DDBJ whole genome shotgun (WGS) entry which is preliminary data.</text>
</comment>
<feature type="non-terminal residue" evidence="2">
    <location>
        <position position="1"/>
    </location>
</feature>
<gene>
    <name evidence="2" type="ORF">PSYMO_05805</name>
</gene>
<reference evidence="2 3" key="1">
    <citation type="journal article" date="2011" name="PLoS Pathog.">
        <title>Dynamic evolution of pathogenicity revealed by sequencing and comparative genomics of 19 Pseudomonas syringae isolates.</title>
        <authorList>
            <person name="Baltrus D.A."/>
            <person name="Nishimura M.T."/>
            <person name="Romanchuk A."/>
            <person name="Chang J.H."/>
            <person name="Mukhtar M.S."/>
            <person name="Cherkis K."/>
            <person name="Roach J."/>
            <person name="Grant S.R."/>
            <person name="Jones C.D."/>
            <person name="Dangl J.L."/>
        </authorList>
    </citation>
    <scope>NUCLEOTIDE SEQUENCE [LARGE SCALE GENOMIC DNA]</scope>
    <source>
        <strain evidence="2 3">301020</strain>
    </source>
</reference>
<dbReference type="PANTHER" id="PTHR32196">
    <property type="entry name" value="ABC TRANSPORTER PERMEASE PROTEIN YPHD-RELATED-RELATED"/>
    <property type="match status" value="1"/>
</dbReference>
<dbReference type="Proteomes" id="UP000003465">
    <property type="component" value="Unassembled WGS sequence"/>
</dbReference>
<dbReference type="GO" id="GO:0005886">
    <property type="term" value="C:plasma membrane"/>
    <property type="evidence" value="ECO:0007669"/>
    <property type="project" value="TreeGrafter"/>
</dbReference>
<accession>A0A656G6R8</accession>
<keyword evidence="1" id="KW-0472">Membrane</keyword>
<keyword evidence="1" id="KW-0812">Transmembrane</keyword>
<protein>
    <submittedName>
        <fullName evidence="2">Ribose ABC transporter permease</fullName>
    </submittedName>
</protein>
<evidence type="ECO:0000313" key="3">
    <source>
        <dbReference type="Proteomes" id="UP000003465"/>
    </source>
</evidence>
<dbReference type="EMBL" id="AEAG01000231">
    <property type="protein sequence ID" value="EGH21030.1"/>
    <property type="molecule type" value="Genomic_DNA"/>
</dbReference>
<sequence length="60" mass="6062">LSAGVGSVGGTLVGVLIIGVLRNGLNLLGVSPFIQQVVIGVVIALAVTIDTLRRRSNSAH</sequence>
<dbReference type="PANTHER" id="PTHR32196:SF72">
    <property type="entry name" value="RIBOSE IMPORT PERMEASE PROTEIN RBSC"/>
    <property type="match status" value="1"/>
</dbReference>
<feature type="transmembrane region" description="Helical" evidence="1">
    <location>
        <begin position="33"/>
        <end position="52"/>
    </location>
</feature>
<name>A0A656G6R8_PSEA0</name>
<proteinExistence type="predicted"/>
<organism evidence="2 3">
    <name type="scientific">Pseudomonas amygdali pv. mori str. 301020</name>
    <dbReference type="NCBI Taxonomy" id="629261"/>
    <lineage>
        <taxon>Bacteria</taxon>
        <taxon>Pseudomonadati</taxon>
        <taxon>Pseudomonadota</taxon>
        <taxon>Gammaproteobacteria</taxon>
        <taxon>Pseudomonadales</taxon>
        <taxon>Pseudomonadaceae</taxon>
        <taxon>Pseudomonas</taxon>
        <taxon>Pseudomonas amygdali</taxon>
    </lineage>
</organism>
<evidence type="ECO:0000256" key="1">
    <source>
        <dbReference type="SAM" id="Phobius"/>
    </source>
</evidence>
<evidence type="ECO:0000313" key="2">
    <source>
        <dbReference type="EMBL" id="EGH21030.1"/>
    </source>
</evidence>
<dbReference type="AlphaFoldDB" id="A0A656G6R8"/>